<keyword evidence="3" id="KW-0808">Transferase</keyword>
<dbReference type="STRING" id="118126.L21_0983"/>
<comment type="similarity">
    <text evidence="1">Belongs to the MtxX family.</text>
</comment>
<evidence type="ECO:0000256" key="3">
    <source>
        <dbReference type="ARBA" id="ARBA00022679"/>
    </source>
</evidence>
<evidence type="ECO:0000313" key="5">
    <source>
        <dbReference type="Proteomes" id="UP000184671"/>
    </source>
</evidence>
<dbReference type="OrthoDB" id="53227at2157"/>
<dbReference type="EMBL" id="FMID01000024">
    <property type="protein sequence ID" value="SCL75093.1"/>
    <property type="molecule type" value="Genomic_DNA"/>
</dbReference>
<organism evidence="4 5">
    <name type="scientific">Methanoculleus chikugoensis</name>
    <dbReference type="NCBI Taxonomy" id="118126"/>
    <lineage>
        <taxon>Archaea</taxon>
        <taxon>Methanobacteriati</taxon>
        <taxon>Methanobacteriota</taxon>
        <taxon>Stenosarchaea group</taxon>
        <taxon>Methanomicrobia</taxon>
        <taxon>Methanomicrobiales</taxon>
        <taxon>Methanomicrobiaceae</taxon>
        <taxon>Methanoculleus</taxon>
    </lineage>
</organism>
<sequence length="257" mass="26763">MPVTVGLGAASPDAKILSTVRAVGREVDLILFSPPGTTGTFGDAVTVVEAAEPQIALIEALYAGRIDAAVRGTLPASSTLKALKQAAGVDHLERIALLETADGHLFLLAPVGVDEGWTVEEKVRFARIGRDIARSFGLPEGVAVLSGGRFGDLGRHPSVDRTMADAELVARLTGAEHTEILIEEAAGRHGMVVAPDGISGNLIFRTLTFLGAGAGHGAPVVNIDRIFVDTSRASADYTNAIILAKSLVQSKSPRLCL</sequence>
<dbReference type="AlphaFoldDB" id="A0A1M4MJM8"/>
<reference evidence="4 5" key="1">
    <citation type="submission" date="2016-08" db="EMBL/GenBank/DDBJ databases">
        <authorList>
            <person name="Seilhamer J.J."/>
        </authorList>
    </citation>
    <scope>NUCLEOTIDE SEQUENCE [LARGE SCALE GENOMIC DNA]</scope>
    <source>
        <strain evidence="4">L21-II-0</strain>
    </source>
</reference>
<dbReference type="InterPro" id="IPR016764">
    <property type="entry name" value="MeTrfase_MtxX_xsu"/>
</dbReference>
<protein>
    <submittedName>
        <fullName evidence="4">Putative methanogen marker protein 4</fullName>
    </submittedName>
</protein>
<evidence type="ECO:0000256" key="1">
    <source>
        <dbReference type="ARBA" id="ARBA00009125"/>
    </source>
</evidence>
<dbReference type="Proteomes" id="UP000184671">
    <property type="component" value="Unassembled WGS sequence"/>
</dbReference>
<gene>
    <name evidence="4" type="ORF">L21_0983</name>
</gene>
<evidence type="ECO:0000313" key="4">
    <source>
        <dbReference type="EMBL" id="SCL75093.1"/>
    </source>
</evidence>
<evidence type="ECO:0000256" key="2">
    <source>
        <dbReference type="ARBA" id="ARBA00022603"/>
    </source>
</evidence>
<dbReference type="SUPFAM" id="SSF53659">
    <property type="entry name" value="Isocitrate/Isopropylmalate dehydrogenase-like"/>
    <property type="match status" value="1"/>
</dbReference>
<accession>A0A1M4MJM8</accession>
<dbReference type="RefSeq" id="WP_074369373.1">
    <property type="nucleotide sequence ID" value="NZ_FMID01000024.1"/>
</dbReference>
<dbReference type="NCBIfam" id="TIGR03270">
    <property type="entry name" value="methan_mark_4"/>
    <property type="match status" value="1"/>
</dbReference>
<proteinExistence type="inferred from homology"/>
<dbReference type="GO" id="GO:0008168">
    <property type="term" value="F:methyltransferase activity"/>
    <property type="evidence" value="ECO:0007669"/>
    <property type="project" value="UniProtKB-KW"/>
</dbReference>
<name>A0A1M4MJM8_9EURY</name>
<keyword evidence="2" id="KW-0489">Methyltransferase</keyword>
<dbReference type="GO" id="GO:0032259">
    <property type="term" value="P:methylation"/>
    <property type="evidence" value="ECO:0007669"/>
    <property type="project" value="UniProtKB-KW"/>
</dbReference>